<feature type="transmembrane region" description="Helical" evidence="1">
    <location>
        <begin position="67"/>
        <end position="87"/>
    </location>
</feature>
<evidence type="ECO:0000313" key="8">
    <source>
        <dbReference type="Proteomes" id="UP000663855"/>
    </source>
</evidence>
<dbReference type="EMBL" id="CAJNOV010000307">
    <property type="protein sequence ID" value="CAF1018207.1"/>
    <property type="molecule type" value="Genomic_DNA"/>
</dbReference>
<dbReference type="Proteomes" id="UP000676336">
    <property type="component" value="Unassembled WGS sequence"/>
</dbReference>
<dbReference type="EMBL" id="CAJNRE010003336">
    <property type="protein sequence ID" value="CAF2016492.1"/>
    <property type="molecule type" value="Genomic_DNA"/>
</dbReference>
<dbReference type="SUPFAM" id="SSF81321">
    <property type="entry name" value="Family A G protein-coupled receptor-like"/>
    <property type="match status" value="1"/>
</dbReference>
<dbReference type="Gene3D" id="1.20.1070.10">
    <property type="entry name" value="Rhodopsin 7-helix transmembrane proteins"/>
    <property type="match status" value="1"/>
</dbReference>
<feature type="transmembrane region" description="Helical" evidence="1">
    <location>
        <begin position="99"/>
        <end position="117"/>
    </location>
</feature>
<evidence type="ECO:0000256" key="1">
    <source>
        <dbReference type="SAM" id="Phobius"/>
    </source>
</evidence>
<dbReference type="Proteomes" id="UP000663855">
    <property type="component" value="Unassembled WGS sequence"/>
</dbReference>
<evidence type="ECO:0000313" key="3">
    <source>
        <dbReference type="EMBL" id="CAF1625899.1"/>
    </source>
</evidence>
<dbReference type="EMBL" id="CAJOBH010242040">
    <property type="protein sequence ID" value="CAF5112665.1"/>
    <property type="molecule type" value="Genomic_DNA"/>
</dbReference>
<feature type="transmembrane region" description="Helical" evidence="1">
    <location>
        <begin position="22"/>
        <end position="46"/>
    </location>
</feature>
<evidence type="ECO:0000313" key="4">
    <source>
        <dbReference type="EMBL" id="CAF2016492.1"/>
    </source>
</evidence>
<dbReference type="EMBL" id="CAJOBI010007509">
    <property type="protein sequence ID" value="CAF4087637.1"/>
    <property type="molecule type" value="Genomic_DNA"/>
</dbReference>
<dbReference type="AlphaFoldDB" id="A0A814I4L3"/>
<dbReference type="Proteomes" id="UP000663824">
    <property type="component" value="Unassembled WGS sequence"/>
</dbReference>
<dbReference type="Proteomes" id="UP000681967">
    <property type="component" value="Unassembled WGS sequence"/>
</dbReference>
<evidence type="ECO:0000313" key="6">
    <source>
        <dbReference type="EMBL" id="CAF4433183.1"/>
    </source>
</evidence>
<dbReference type="Proteomes" id="UP000663834">
    <property type="component" value="Unassembled WGS sequence"/>
</dbReference>
<keyword evidence="1" id="KW-0472">Membrane</keyword>
<dbReference type="EMBL" id="CAJOBJ010064593">
    <property type="protein sequence ID" value="CAF4433183.1"/>
    <property type="molecule type" value="Genomic_DNA"/>
</dbReference>
<gene>
    <name evidence="7" type="ORF">BYL167_LOCUS65918</name>
    <name evidence="2" type="ORF">CJN711_LOCUS3177</name>
    <name evidence="6" type="ORF">GIL414_LOCUS31623</name>
    <name evidence="3" type="ORF">KQP761_LOCUS25351</name>
    <name evidence="4" type="ORF">MBJ925_LOCUS8992</name>
    <name evidence="5" type="ORF">SMN809_LOCUS16664</name>
</gene>
<dbReference type="EMBL" id="CAJNOW010013869">
    <property type="protein sequence ID" value="CAF1625899.1"/>
    <property type="molecule type" value="Genomic_DNA"/>
</dbReference>
<dbReference type="Proteomes" id="UP000681720">
    <property type="component" value="Unassembled WGS sequence"/>
</dbReference>
<comment type="caution">
    <text evidence="2">The sequence shown here is derived from an EMBL/GenBank/DDBJ whole genome shotgun (WGS) entry which is preliminary data.</text>
</comment>
<name>A0A814I4L3_9BILA</name>
<evidence type="ECO:0000313" key="5">
    <source>
        <dbReference type="EMBL" id="CAF4087637.1"/>
    </source>
</evidence>
<organism evidence="2 8">
    <name type="scientific">Rotaria magnacalcarata</name>
    <dbReference type="NCBI Taxonomy" id="392030"/>
    <lineage>
        <taxon>Eukaryota</taxon>
        <taxon>Metazoa</taxon>
        <taxon>Spiralia</taxon>
        <taxon>Gnathifera</taxon>
        <taxon>Rotifera</taxon>
        <taxon>Eurotatoria</taxon>
        <taxon>Bdelloidea</taxon>
        <taxon>Philodinida</taxon>
        <taxon>Philodinidae</taxon>
        <taxon>Rotaria</taxon>
    </lineage>
</organism>
<accession>A0A814I4L3</accession>
<reference evidence="2" key="1">
    <citation type="submission" date="2021-02" db="EMBL/GenBank/DDBJ databases">
        <authorList>
            <person name="Nowell W R."/>
        </authorList>
    </citation>
    <scope>NUCLEOTIDE SEQUENCE</scope>
</reference>
<keyword evidence="1" id="KW-0812">Transmembrane</keyword>
<protein>
    <submittedName>
        <fullName evidence="2">Uncharacterized protein</fullName>
    </submittedName>
</protein>
<evidence type="ECO:0000313" key="7">
    <source>
        <dbReference type="EMBL" id="CAF5112665.1"/>
    </source>
</evidence>
<proteinExistence type="predicted"/>
<keyword evidence="1" id="KW-1133">Transmembrane helix</keyword>
<sequence length="147" mass="17524">MSPVCSALRWYLNHPLLGKWKAGFHGCFVTLIVVVFSVGLLIRILIEKYHLRHIAHWRRHRKLTTQLLLISLVFIIFNLPLNLGAFINLCNLPFEIGALVMPYFFFLSYWVMFSYAFRLSKRITEFEEKYETILWYFTSTSSNCWHQ</sequence>
<dbReference type="OrthoDB" id="10015653at2759"/>
<evidence type="ECO:0000313" key="2">
    <source>
        <dbReference type="EMBL" id="CAF1018207.1"/>
    </source>
</evidence>